<dbReference type="InterPro" id="IPR011990">
    <property type="entry name" value="TPR-like_helical_dom_sf"/>
</dbReference>
<dbReference type="SUPFAM" id="SSF52540">
    <property type="entry name" value="P-loop containing nucleoside triphosphate hydrolases"/>
    <property type="match status" value="1"/>
</dbReference>
<organism evidence="4 5">
    <name type="scientific">Orlajensenia flava</name>
    <dbReference type="NCBI Taxonomy" id="2565934"/>
    <lineage>
        <taxon>Bacteria</taxon>
        <taxon>Bacillati</taxon>
        <taxon>Actinomycetota</taxon>
        <taxon>Actinomycetes</taxon>
        <taxon>Micrococcales</taxon>
        <taxon>Microbacteriaceae</taxon>
        <taxon>Orlajensenia</taxon>
    </lineage>
</organism>
<dbReference type="CDD" id="cd06170">
    <property type="entry name" value="LuxR_C_like"/>
    <property type="match status" value="1"/>
</dbReference>
<name>A0A4S4FYJ2_9MICO</name>
<dbReference type="AlphaFoldDB" id="A0A4S4FYJ2"/>
<sequence>MTGEPRVVSGDGHVAGAGAGIGPRVASGAGARTGVGGRWHDGIVTTSTSSPLLIGRSGELARLHEAFEQANAGTPHTVLVGGEAGIGKSRLLDAFLADVAGQARVLVGQCVDLGSVASPYAPIKSVLRSLVADVGAPELLAAAGPAQGVLAALLPELGAAGADVDTPSVRGQLHEAVAVILETFSRETPIVVVIEDIHWIDSASLSVLRFLERVLSGGRILLVLSVRTEDVTRGHPVRGFLSEVERSRSVDRIELSRLTRVQVRRQLKAIAGEAPSDALVSTLFARSDGIPFFVEELFDLEACADGGALPDTLRDLLLSRYERLSDETQRVLRIIAIGGVRVEHDLITSVVALSAEQLDDAVREAVSAGVLAIDGDAYAFRHALVREAVLFEVLPGERPRYHSGYARAYESRAGERRVAAEISFHWLSAHDDARAFPATIAAMREARQTYAYATAAQMGERALELWPRVEDARELAGMDRFELVGRTASYLRNAGEEERALQVARHGLEECPTDNPHYARLLRDAALYRAALGRPGAIEELTEALRLVDPADATLAMTITTALAGRLMIDGRVDDALQAADRAHAMAVGAKRTAYASVSANIAAVSHAHRGELDAARAGLKQARQLAENEPNALLRYWVNASDLAYLLGEFAEAIGLAEEGMERARGYGVERNSGVVLASNAIDPLQAVGEWERADALIRRGLELDPPRVFQVYLLRARAWGMLWRGDVAAAAEAMRSLRPMAAPYVDIEVQTRLGIARVAAEVAIASEDWASAARELSPLFADDPAPAPGHALPLLWDAARVISAAPAAMPQPASRIRAQLASFTAWPTHDLWKAFIDAELTDDSETAVVAWSLAVEAARSPRAAVYLRPYALLQRARALIAGGARAEARTALDEAISAAESAGVGWIVGEAEKTAVRAGLTSGRVEPGSQVDDLTARERQVLELIAEGLSNRQIGERLFISGKTASVHVSAILRKLGASSRTEAAMRSAALR</sequence>
<dbReference type="PRINTS" id="PR00038">
    <property type="entry name" value="HTHLUXR"/>
</dbReference>
<dbReference type="Proteomes" id="UP000307380">
    <property type="component" value="Unassembled WGS sequence"/>
</dbReference>
<dbReference type="InterPro" id="IPR016032">
    <property type="entry name" value="Sig_transdc_resp-reg_C-effctor"/>
</dbReference>
<dbReference type="Pfam" id="PF13191">
    <property type="entry name" value="AAA_16"/>
    <property type="match status" value="1"/>
</dbReference>
<dbReference type="GO" id="GO:0005737">
    <property type="term" value="C:cytoplasm"/>
    <property type="evidence" value="ECO:0007669"/>
    <property type="project" value="TreeGrafter"/>
</dbReference>
<dbReference type="Pfam" id="PF00196">
    <property type="entry name" value="GerE"/>
    <property type="match status" value="1"/>
</dbReference>
<dbReference type="InterPro" id="IPR036388">
    <property type="entry name" value="WH-like_DNA-bd_sf"/>
</dbReference>
<keyword evidence="5" id="KW-1185">Reference proteome</keyword>
<evidence type="ECO:0000313" key="4">
    <source>
        <dbReference type="EMBL" id="THG36130.1"/>
    </source>
</evidence>
<dbReference type="InterPro" id="IPR041664">
    <property type="entry name" value="AAA_16"/>
</dbReference>
<dbReference type="GO" id="GO:0006355">
    <property type="term" value="P:regulation of DNA-templated transcription"/>
    <property type="evidence" value="ECO:0007669"/>
    <property type="project" value="InterPro"/>
</dbReference>
<evidence type="ECO:0000256" key="2">
    <source>
        <dbReference type="ARBA" id="ARBA00022840"/>
    </source>
</evidence>
<dbReference type="SMART" id="SM00421">
    <property type="entry name" value="HTH_LUXR"/>
    <property type="match status" value="1"/>
</dbReference>
<feature type="domain" description="HTH luxR-type" evidence="3">
    <location>
        <begin position="929"/>
        <end position="994"/>
    </location>
</feature>
<keyword evidence="2" id="KW-0067">ATP-binding</keyword>
<evidence type="ECO:0000259" key="3">
    <source>
        <dbReference type="PROSITE" id="PS50043"/>
    </source>
</evidence>
<dbReference type="OrthoDB" id="5476461at2"/>
<accession>A0A4S4FYJ2</accession>
<dbReference type="GO" id="GO:0004016">
    <property type="term" value="F:adenylate cyclase activity"/>
    <property type="evidence" value="ECO:0007669"/>
    <property type="project" value="TreeGrafter"/>
</dbReference>
<dbReference type="PROSITE" id="PS50043">
    <property type="entry name" value="HTH_LUXR_2"/>
    <property type="match status" value="1"/>
</dbReference>
<gene>
    <name evidence="4" type="ORF">E6C70_00875</name>
</gene>
<evidence type="ECO:0000256" key="1">
    <source>
        <dbReference type="ARBA" id="ARBA00022741"/>
    </source>
</evidence>
<dbReference type="Gene3D" id="3.40.50.300">
    <property type="entry name" value="P-loop containing nucleotide triphosphate hydrolases"/>
    <property type="match status" value="1"/>
</dbReference>
<comment type="caution">
    <text evidence="4">The sequence shown here is derived from an EMBL/GenBank/DDBJ whole genome shotgun (WGS) entry which is preliminary data.</text>
</comment>
<reference evidence="4 5" key="1">
    <citation type="submission" date="2019-04" db="EMBL/GenBank/DDBJ databases">
        <authorList>
            <person name="Jiang L."/>
        </authorList>
    </citation>
    <scope>NUCLEOTIDE SEQUENCE [LARGE SCALE GENOMIC DNA]</scope>
    <source>
        <strain evidence="4 5">YIM 131861</strain>
    </source>
</reference>
<dbReference type="EMBL" id="SSSN01000002">
    <property type="protein sequence ID" value="THG36130.1"/>
    <property type="molecule type" value="Genomic_DNA"/>
</dbReference>
<dbReference type="InterPro" id="IPR000792">
    <property type="entry name" value="Tscrpt_reg_LuxR_C"/>
</dbReference>
<dbReference type="PANTHER" id="PTHR16305:SF35">
    <property type="entry name" value="TRANSCRIPTIONAL ACTIVATOR DOMAIN"/>
    <property type="match status" value="1"/>
</dbReference>
<evidence type="ECO:0000313" key="5">
    <source>
        <dbReference type="Proteomes" id="UP000307380"/>
    </source>
</evidence>
<dbReference type="Gene3D" id="1.10.10.10">
    <property type="entry name" value="Winged helix-like DNA-binding domain superfamily/Winged helix DNA-binding domain"/>
    <property type="match status" value="1"/>
</dbReference>
<dbReference type="SUPFAM" id="SSF46894">
    <property type="entry name" value="C-terminal effector domain of the bipartite response regulators"/>
    <property type="match status" value="1"/>
</dbReference>
<proteinExistence type="predicted"/>
<dbReference type="GO" id="GO:0003677">
    <property type="term" value="F:DNA binding"/>
    <property type="evidence" value="ECO:0007669"/>
    <property type="project" value="InterPro"/>
</dbReference>
<dbReference type="PANTHER" id="PTHR16305">
    <property type="entry name" value="TESTICULAR SOLUBLE ADENYLYL CYCLASE"/>
    <property type="match status" value="1"/>
</dbReference>
<dbReference type="SUPFAM" id="SSF48452">
    <property type="entry name" value="TPR-like"/>
    <property type="match status" value="1"/>
</dbReference>
<dbReference type="InterPro" id="IPR027417">
    <property type="entry name" value="P-loop_NTPase"/>
</dbReference>
<keyword evidence="1" id="KW-0547">Nucleotide-binding</keyword>
<dbReference type="Gene3D" id="1.25.40.10">
    <property type="entry name" value="Tetratricopeptide repeat domain"/>
    <property type="match status" value="2"/>
</dbReference>
<dbReference type="GO" id="GO:0005524">
    <property type="term" value="F:ATP binding"/>
    <property type="evidence" value="ECO:0007669"/>
    <property type="project" value="UniProtKB-KW"/>
</dbReference>
<protein>
    <submittedName>
        <fullName evidence="4">Helix-turn-helix transcriptional regulator</fullName>
    </submittedName>
</protein>